<evidence type="ECO:0000256" key="6">
    <source>
        <dbReference type="ARBA" id="ARBA00022989"/>
    </source>
</evidence>
<sequence>MGRWWSPASAAVEPRSVQLLLLGVALVAASFYAGTLFGSSASPALVLAPSRPRSSDSSSSKVADAPVFTNKVSLTYRMEQVRVPDHGIDVCPLEYNEYVPCHDAAYISSLKNLDRSRHEDLESICPPRAKRLFCLVPPPNDYKIPIRWPTSRDYVWRSNVNHSHLAEVKGGQNWVHEKGKLWWFPGGGTHFKHGASEYIERLGNMTTNSTGDLRSAGVVQVLDVGCGVASFSAYLLPLDIQTMSFAPKDGHKNQIQFAVERGIGAMISVLATKQLPYPGNSFEMVHCSRCRVDWHENDGILLKEVDRLLRPNGYFVYSAPPAYRKDKDFPIIWEKLVNITTAMCWKLIAKHVQTAIWVKPEDESCRQKNADMKLLNICESNDNVSPSWKIPLMNCVRLNKDESKIQQLPSRLDRLSFYFKSLEMIALRNDPVWIMNIVPHTMNNTLPVIYDRGLLGSYHDWCEPFSTYPRSYDLLHAFHLFSHYEGRNEDCLLEDIMLEMDRIIRPQGFIIIRDEKNTLSRIIDLAPKFLWDVSTHMLENEENGTEEVLICRKKFWAIV</sequence>
<dbReference type="AlphaFoldDB" id="A0ABC9GHY0"/>
<dbReference type="SUPFAM" id="SSF53335">
    <property type="entry name" value="S-adenosyl-L-methionine-dependent methyltransferases"/>
    <property type="match status" value="2"/>
</dbReference>
<dbReference type="PANTHER" id="PTHR10108">
    <property type="entry name" value="SAM-DEPENDENT METHYLTRANSFERASE"/>
    <property type="match status" value="1"/>
</dbReference>
<organism evidence="11 12">
    <name type="scientific">Urochloa decumbens</name>
    <dbReference type="NCBI Taxonomy" id="240449"/>
    <lineage>
        <taxon>Eukaryota</taxon>
        <taxon>Viridiplantae</taxon>
        <taxon>Streptophyta</taxon>
        <taxon>Embryophyta</taxon>
        <taxon>Tracheophyta</taxon>
        <taxon>Spermatophyta</taxon>
        <taxon>Magnoliopsida</taxon>
        <taxon>Liliopsida</taxon>
        <taxon>Poales</taxon>
        <taxon>Poaceae</taxon>
        <taxon>PACMAD clade</taxon>
        <taxon>Panicoideae</taxon>
        <taxon>Panicodae</taxon>
        <taxon>Paniceae</taxon>
        <taxon>Melinidinae</taxon>
        <taxon>Urochloa</taxon>
    </lineage>
</organism>
<keyword evidence="12" id="KW-1185">Reference proteome</keyword>
<keyword evidence="5 10" id="KW-0735">Signal-anchor</keyword>
<accession>A0ABC9GHY0</accession>
<dbReference type="PANTHER" id="PTHR10108:SF37">
    <property type="entry name" value="METHYLTRANSFERASE PMT6-RELATED"/>
    <property type="match status" value="1"/>
</dbReference>
<evidence type="ECO:0000256" key="2">
    <source>
        <dbReference type="ARBA" id="ARBA00022603"/>
    </source>
</evidence>
<dbReference type="EMBL" id="OZ075119">
    <property type="protein sequence ID" value="CAL5094669.1"/>
    <property type="molecule type" value="Genomic_DNA"/>
</dbReference>
<dbReference type="Proteomes" id="UP001497457">
    <property type="component" value="Chromosome 9rd"/>
</dbReference>
<dbReference type="GO" id="GO:0032259">
    <property type="term" value="P:methylation"/>
    <property type="evidence" value="ECO:0007669"/>
    <property type="project" value="UniProtKB-KW"/>
</dbReference>
<evidence type="ECO:0000313" key="11">
    <source>
        <dbReference type="EMBL" id="CAL5094669.1"/>
    </source>
</evidence>
<gene>
    <name evidence="11" type="ORF">URODEC1_LOCUS115955</name>
</gene>
<dbReference type="GO" id="GO:0012505">
    <property type="term" value="C:endomembrane system"/>
    <property type="evidence" value="ECO:0007669"/>
    <property type="project" value="UniProtKB-SubCell"/>
</dbReference>
<comment type="subcellular location">
    <subcellularLocation>
        <location evidence="9">Endomembrane system</location>
        <topology evidence="9">Single-pass type II membrane protein</topology>
    </subcellularLocation>
    <subcellularLocation>
        <location evidence="10">Membrane</location>
        <topology evidence="10">Single-pass type II membrane protein</topology>
    </subcellularLocation>
</comment>
<proteinExistence type="inferred from homology"/>
<dbReference type="Gene3D" id="3.40.50.150">
    <property type="entry name" value="Vaccinia Virus protein VP39"/>
    <property type="match status" value="1"/>
</dbReference>
<dbReference type="FunFam" id="3.40.50.150:FF:000170">
    <property type="entry name" value="Probable methyltransferase PMT6"/>
    <property type="match status" value="1"/>
</dbReference>
<keyword evidence="6" id="KW-1133">Transmembrane helix</keyword>
<name>A0ABC9GHY0_9POAL</name>
<evidence type="ECO:0000256" key="7">
    <source>
        <dbReference type="ARBA" id="ARBA00023136"/>
    </source>
</evidence>
<protein>
    <recommendedName>
        <fullName evidence="10">Methyltransferase</fullName>
        <ecNumber evidence="10">2.1.1.-</ecNumber>
    </recommendedName>
</protein>
<dbReference type="InterPro" id="IPR029063">
    <property type="entry name" value="SAM-dependent_MTases_sf"/>
</dbReference>
<comment type="similarity">
    <text evidence="1 10">Belongs to the methyltransferase superfamily.</text>
</comment>
<evidence type="ECO:0000256" key="8">
    <source>
        <dbReference type="ARBA" id="ARBA00023180"/>
    </source>
</evidence>
<dbReference type="EC" id="2.1.1.-" evidence="10"/>
<reference evidence="11" key="1">
    <citation type="submission" date="2024-10" db="EMBL/GenBank/DDBJ databases">
        <authorList>
            <person name="Ryan C."/>
        </authorList>
    </citation>
    <scope>NUCLEOTIDE SEQUENCE [LARGE SCALE GENOMIC DNA]</scope>
</reference>
<dbReference type="GO" id="GO:0016020">
    <property type="term" value="C:membrane"/>
    <property type="evidence" value="ECO:0007669"/>
    <property type="project" value="UniProtKB-SubCell"/>
</dbReference>
<evidence type="ECO:0000256" key="9">
    <source>
        <dbReference type="ARBA" id="ARBA00060399"/>
    </source>
</evidence>
<dbReference type="GO" id="GO:0008168">
    <property type="term" value="F:methyltransferase activity"/>
    <property type="evidence" value="ECO:0007669"/>
    <property type="project" value="UniProtKB-UniRule"/>
</dbReference>
<dbReference type="Pfam" id="PF03141">
    <property type="entry name" value="Methyltransf_29"/>
    <property type="match status" value="2"/>
</dbReference>
<keyword evidence="3 10" id="KW-0808">Transferase</keyword>
<dbReference type="InterPro" id="IPR004159">
    <property type="entry name" value="Put_SAM_MeTrfase"/>
</dbReference>
<keyword evidence="2 10" id="KW-0489">Methyltransferase</keyword>
<evidence type="ECO:0000256" key="4">
    <source>
        <dbReference type="ARBA" id="ARBA00022692"/>
    </source>
</evidence>
<keyword evidence="7" id="KW-0472">Membrane</keyword>
<keyword evidence="4" id="KW-0812">Transmembrane</keyword>
<keyword evidence="8 10" id="KW-0325">Glycoprotein</keyword>
<evidence type="ECO:0000256" key="10">
    <source>
        <dbReference type="RuleBase" id="RU366043"/>
    </source>
</evidence>
<evidence type="ECO:0000256" key="1">
    <source>
        <dbReference type="ARBA" id="ARBA00008361"/>
    </source>
</evidence>
<evidence type="ECO:0000256" key="5">
    <source>
        <dbReference type="ARBA" id="ARBA00022968"/>
    </source>
</evidence>
<evidence type="ECO:0000313" key="12">
    <source>
        <dbReference type="Proteomes" id="UP001497457"/>
    </source>
</evidence>
<evidence type="ECO:0000256" key="3">
    <source>
        <dbReference type="ARBA" id="ARBA00022679"/>
    </source>
</evidence>